<gene>
    <name evidence="1" type="ORF">K3G42_009491</name>
</gene>
<organism evidence="1 2">
    <name type="scientific">Sphaerodactylus townsendi</name>
    <dbReference type="NCBI Taxonomy" id="933632"/>
    <lineage>
        <taxon>Eukaryota</taxon>
        <taxon>Metazoa</taxon>
        <taxon>Chordata</taxon>
        <taxon>Craniata</taxon>
        <taxon>Vertebrata</taxon>
        <taxon>Euteleostomi</taxon>
        <taxon>Lepidosauria</taxon>
        <taxon>Squamata</taxon>
        <taxon>Bifurcata</taxon>
        <taxon>Gekkota</taxon>
        <taxon>Sphaerodactylidae</taxon>
        <taxon>Sphaerodactylus</taxon>
    </lineage>
</organism>
<comment type="caution">
    <text evidence="1">The sequence shown here is derived from an EMBL/GenBank/DDBJ whole genome shotgun (WGS) entry which is preliminary data.</text>
</comment>
<evidence type="ECO:0000313" key="2">
    <source>
        <dbReference type="Proteomes" id="UP000827872"/>
    </source>
</evidence>
<accession>A0ACB8G854</accession>
<evidence type="ECO:0000313" key="1">
    <source>
        <dbReference type="EMBL" id="KAH8015858.1"/>
    </source>
</evidence>
<keyword evidence="2" id="KW-1185">Reference proteome</keyword>
<reference evidence="1" key="1">
    <citation type="submission" date="2021-08" db="EMBL/GenBank/DDBJ databases">
        <title>The first chromosome-level gecko genome reveals the dynamic sex chromosomes of Neotropical dwarf geckos (Sphaerodactylidae: Sphaerodactylus).</title>
        <authorList>
            <person name="Pinto B.J."/>
            <person name="Keating S.E."/>
            <person name="Gamble T."/>
        </authorList>
    </citation>
    <scope>NUCLEOTIDE SEQUENCE</scope>
    <source>
        <strain evidence="1">TG3544</strain>
    </source>
</reference>
<protein>
    <submittedName>
        <fullName evidence="1">Uncharacterized protein</fullName>
    </submittedName>
</protein>
<proteinExistence type="predicted"/>
<dbReference type="Proteomes" id="UP000827872">
    <property type="component" value="Linkage Group LG01"/>
</dbReference>
<dbReference type="EMBL" id="CM037614">
    <property type="protein sequence ID" value="KAH8015858.1"/>
    <property type="molecule type" value="Genomic_DNA"/>
</dbReference>
<sequence>MYGKCTVGDRWSSQQGNNLNYPEGDGNWSNNSTFGSAVASTSDDYKNPGYYDLEAKDLGMWHVPNKTPMKEWRDTSLLRYHTETGFLAAEGGNLLRLYQKYPVKFGIGRCPANNGPAVPVVYDKGNAPKTAEYYSPNGQNEFVAGFIHFRVFNNEKAAMALCAGVKVTGCNSEHVYWTVTETERGTDTINRAFLPVSAIHTKSEAKRKLRKMRGFTVILLCLIVFPKGQRCDNNGCVTSLKRDILRLLVKWEDATCSQNDQGLPPNLLQTLPRSCKEIKTALEGAADGLYYLATEEGEVYQTFCDMTTNGGGWTLVASIHENNIHGKCTVGDRWSSQQGSNSNYPQGDGNWANNATFGSAMASTSDDFKNPAYYDLEARDLAIWHVPNNTPMKEWRNAAFLRYHTETGFLSAEGGNLLRLYQKYPVKFGVGICPGDNGPAVPVLYDYGNNEQTSFFYAPNARDDRKSQFASSNETTVKLVWHDILFIVIPSLLIDEP</sequence>
<name>A0ACB8G854_9SAUR</name>